<dbReference type="SUPFAM" id="SSF46785">
    <property type="entry name" value="Winged helix' DNA-binding domain"/>
    <property type="match status" value="1"/>
</dbReference>
<evidence type="ECO:0000313" key="5">
    <source>
        <dbReference type="EMBL" id="MBU8822992.1"/>
    </source>
</evidence>
<organism evidence="5 6">
    <name type="scientific">Mycolicibacterium goodii</name>
    <name type="common">Mycobacterium goodii</name>
    <dbReference type="NCBI Taxonomy" id="134601"/>
    <lineage>
        <taxon>Bacteria</taxon>
        <taxon>Bacillati</taxon>
        <taxon>Actinomycetota</taxon>
        <taxon>Actinomycetes</taxon>
        <taxon>Mycobacteriales</taxon>
        <taxon>Mycobacteriaceae</taxon>
        <taxon>Mycolicibacterium</taxon>
    </lineage>
</organism>
<feature type="domain" description="HTH marR-type" evidence="4">
    <location>
        <begin position="18"/>
        <end position="152"/>
    </location>
</feature>
<dbReference type="Proteomes" id="UP000696413">
    <property type="component" value="Unassembled WGS sequence"/>
</dbReference>
<name>A0ABS6HJY0_MYCGD</name>
<dbReference type="EMBL" id="JAHBOM010000006">
    <property type="protein sequence ID" value="MBU8822992.1"/>
    <property type="molecule type" value="Genomic_DNA"/>
</dbReference>
<dbReference type="PANTHER" id="PTHR33164:SF94">
    <property type="entry name" value="TRANSCRIPTIONAL REGULATORY PROTEIN-RELATED"/>
    <property type="match status" value="1"/>
</dbReference>
<dbReference type="InterPro" id="IPR000835">
    <property type="entry name" value="HTH_MarR-typ"/>
</dbReference>
<sequence>MMTRKSTGAGRGDPDDTLDDITDALLTASRLLVAISARSIAQVDETITVPQFRLLVILSGYGPSNLARLADQLEVQPSTIGRMVDRLVTAGLIDRDPHPHSRRELIVSLSTRGREVVDTVTRRRREEIATVVAAIPPGERRGLVTALRAFSAAGGEASVYNEL</sequence>
<dbReference type="PROSITE" id="PS50995">
    <property type="entry name" value="HTH_MARR_2"/>
    <property type="match status" value="1"/>
</dbReference>
<evidence type="ECO:0000313" key="6">
    <source>
        <dbReference type="Proteomes" id="UP000696413"/>
    </source>
</evidence>
<proteinExistence type="predicted"/>
<dbReference type="PROSITE" id="PS01117">
    <property type="entry name" value="HTH_MARR_1"/>
    <property type="match status" value="1"/>
</dbReference>
<accession>A0ABS6HJY0</accession>
<reference evidence="5 6" key="1">
    <citation type="submission" date="2021-05" db="EMBL/GenBank/DDBJ databases">
        <title>Draft Genome Sequences of Clinical Respiratory Isolates of Mycobacterium goodii Recovered in Ireland.</title>
        <authorList>
            <person name="Flanagan P.R."/>
            <person name="Mok S."/>
            <person name="Roycroft E."/>
            <person name="Rogers T.R."/>
            <person name="Fitzgibbon M."/>
        </authorList>
    </citation>
    <scope>NUCLEOTIDE SEQUENCE [LARGE SCALE GENOMIC DNA]</scope>
    <source>
        <strain evidence="5 6">14IE55</strain>
    </source>
</reference>
<dbReference type="SMART" id="SM00347">
    <property type="entry name" value="HTH_MARR"/>
    <property type="match status" value="1"/>
</dbReference>
<keyword evidence="1" id="KW-0805">Transcription regulation</keyword>
<evidence type="ECO:0000256" key="2">
    <source>
        <dbReference type="ARBA" id="ARBA00023125"/>
    </source>
</evidence>
<dbReference type="InterPro" id="IPR036388">
    <property type="entry name" value="WH-like_DNA-bd_sf"/>
</dbReference>
<dbReference type="Pfam" id="PF01047">
    <property type="entry name" value="MarR"/>
    <property type="match status" value="1"/>
</dbReference>
<evidence type="ECO:0000256" key="3">
    <source>
        <dbReference type="ARBA" id="ARBA00023163"/>
    </source>
</evidence>
<dbReference type="PANTHER" id="PTHR33164">
    <property type="entry name" value="TRANSCRIPTIONAL REGULATOR, MARR FAMILY"/>
    <property type="match status" value="1"/>
</dbReference>
<dbReference type="InterPro" id="IPR036390">
    <property type="entry name" value="WH_DNA-bd_sf"/>
</dbReference>
<protein>
    <submittedName>
        <fullName evidence="5">MarR family transcriptional regulator</fullName>
    </submittedName>
</protein>
<dbReference type="RefSeq" id="WP_073678458.1">
    <property type="nucleotide sequence ID" value="NZ_JAHBOJ010000097.1"/>
</dbReference>
<keyword evidence="3" id="KW-0804">Transcription</keyword>
<dbReference type="InterPro" id="IPR023187">
    <property type="entry name" value="Tscrpt_reg_MarR-type_CS"/>
</dbReference>
<dbReference type="InterPro" id="IPR039422">
    <property type="entry name" value="MarR/SlyA-like"/>
</dbReference>
<evidence type="ECO:0000259" key="4">
    <source>
        <dbReference type="PROSITE" id="PS50995"/>
    </source>
</evidence>
<keyword evidence="6" id="KW-1185">Reference proteome</keyword>
<keyword evidence="2" id="KW-0238">DNA-binding</keyword>
<comment type="caution">
    <text evidence="5">The sequence shown here is derived from an EMBL/GenBank/DDBJ whole genome shotgun (WGS) entry which is preliminary data.</text>
</comment>
<dbReference type="Gene3D" id="1.10.10.10">
    <property type="entry name" value="Winged helix-like DNA-binding domain superfamily/Winged helix DNA-binding domain"/>
    <property type="match status" value="1"/>
</dbReference>
<gene>
    <name evidence="5" type="ORF">KL859_08885</name>
</gene>
<evidence type="ECO:0000256" key="1">
    <source>
        <dbReference type="ARBA" id="ARBA00023015"/>
    </source>
</evidence>